<dbReference type="InterPro" id="IPR012480">
    <property type="entry name" value="Hepar_II_III_C"/>
</dbReference>
<dbReference type="GO" id="GO:0030313">
    <property type="term" value="C:cell envelope"/>
    <property type="evidence" value="ECO:0007669"/>
    <property type="project" value="UniProtKB-SubCell"/>
</dbReference>
<dbReference type="Pfam" id="PF07940">
    <property type="entry name" value="Hepar_II_III_C"/>
    <property type="match status" value="1"/>
</dbReference>
<name>A0A212R147_RHOAC</name>
<accession>A0A212R147</accession>
<comment type="subcellular location">
    <subcellularLocation>
        <location evidence="1">Cell envelope</location>
    </subcellularLocation>
</comment>
<sequence>MTQPSAPPRAENLLLLRLLAGRGARKARAAFAAPFQALARWTAPAPERLLIAPQDIGTGDPTIAADIYAGFFTFAGKIVDCRGVSPFALRPPSAHWARALYGFSWLRHLRAAETALARANARALVLEFIALRGRPSGSIAWAPDVVARRTLSWLSQSPMLLETVEYEDYRRFVGVLVEGRRLLQRCLAEGLSGETQLTAAVALTAFALCAQGGASQLAEACAALSRQLRLQILPDGGPITRNPQTLVDLLFDLLPLRQAFAARGLPPPPELLNAIDRMNPALRMFRHGDGSLALFNGMGVTAPHRVATLLGYQDAHSGPLVNAPHAGYQRLTGGEALAIMDVGAPPPPLFSRGAHAGCLSFEFSLGRERVVVNCGAPSGNRADLRASARITAAHSTVTIDDASSCLFAGNQGLEGYFAGEILAGPSAPACNREERSEEIVVTASHDGYVRRYGLRHERRLGLSRQGLWLRGRDRLLGPSDAAPGDFAYALRFHLHPKITASALDQGRGARLLCADGAIMTFEAGGLPVSIEESIFFAGPEGPRPCAQLTIQGNAADIPEIVWSFSLQRPD</sequence>
<dbReference type="Proteomes" id="UP000198418">
    <property type="component" value="Unassembled WGS sequence"/>
</dbReference>
<dbReference type="InterPro" id="IPR008929">
    <property type="entry name" value="Chondroitin_lyas"/>
</dbReference>
<dbReference type="RefSeq" id="WP_088519803.1">
    <property type="nucleotide sequence ID" value="NZ_FYDG01000002.1"/>
</dbReference>
<proteinExistence type="predicted"/>
<dbReference type="GO" id="GO:0016829">
    <property type="term" value="F:lyase activity"/>
    <property type="evidence" value="ECO:0007669"/>
    <property type="project" value="InterPro"/>
</dbReference>
<evidence type="ECO:0000259" key="2">
    <source>
        <dbReference type="Pfam" id="PF07940"/>
    </source>
</evidence>
<feature type="domain" description="Heparinase II/III-like C-terminal" evidence="2">
    <location>
        <begin position="318"/>
        <end position="563"/>
    </location>
</feature>
<evidence type="ECO:0000313" key="3">
    <source>
        <dbReference type="EMBL" id="SNB65658.1"/>
    </source>
</evidence>
<dbReference type="Gene3D" id="1.50.10.100">
    <property type="entry name" value="Chondroitin AC/alginate lyase"/>
    <property type="match status" value="1"/>
</dbReference>
<protein>
    <submittedName>
        <fullName evidence="3">Uncharacterized conserved protein, heparinase superfamily</fullName>
    </submittedName>
</protein>
<dbReference type="OrthoDB" id="9787373at2"/>
<evidence type="ECO:0000256" key="1">
    <source>
        <dbReference type="ARBA" id="ARBA00004196"/>
    </source>
</evidence>
<dbReference type="Gene3D" id="2.70.98.70">
    <property type="match status" value="1"/>
</dbReference>
<keyword evidence="4" id="KW-1185">Reference proteome</keyword>
<organism evidence="3 4">
    <name type="scientific">Rhodoblastus acidophilus</name>
    <name type="common">Rhodopseudomonas acidophila</name>
    <dbReference type="NCBI Taxonomy" id="1074"/>
    <lineage>
        <taxon>Bacteria</taxon>
        <taxon>Pseudomonadati</taxon>
        <taxon>Pseudomonadota</taxon>
        <taxon>Alphaproteobacteria</taxon>
        <taxon>Hyphomicrobiales</taxon>
        <taxon>Rhodoblastaceae</taxon>
        <taxon>Rhodoblastus</taxon>
    </lineage>
</organism>
<dbReference type="AlphaFoldDB" id="A0A212R147"/>
<evidence type="ECO:0000313" key="4">
    <source>
        <dbReference type="Proteomes" id="UP000198418"/>
    </source>
</evidence>
<gene>
    <name evidence="3" type="ORF">SAMN06265338_102278</name>
</gene>
<dbReference type="EMBL" id="FYDG01000002">
    <property type="protein sequence ID" value="SNB65658.1"/>
    <property type="molecule type" value="Genomic_DNA"/>
</dbReference>
<reference evidence="4" key="1">
    <citation type="submission" date="2017-06" db="EMBL/GenBank/DDBJ databases">
        <authorList>
            <person name="Varghese N."/>
            <person name="Submissions S."/>
        </authorList>
    </citation>
    <scope>NUCLEOTIDE SEQUENCE [LARGE SCALE GENOMIC DNA]</scope>
    <source>
        <strain evidence="4">DSM 137</strain>
    </source>
</reference>